<dbReference type="AlphaFoldDB" id="A0A425Y0Z5"/>
<evidence type="ECO:0000256" key="1">
    <source>
        <dbReference type="SAM" id="SignalP"/>
    </source>
</evidence>
<comment type="caution">
    <text evidence="3">The sequence shown here is derived from an EMBL/GenBank/DDBJ whole genome shotgun (WGS) entry which is preliminary data.</text>
</comment>
<dbReference type="Pfam" id="PF03572">
    <property type="entry name" value="Peptidase_S41"/>
    <property type="match status" value="1"/>
</dbReference>
<accession>A0A425Y0Z5</accession>
<evidence type="ECO:0000313" key="4">
    <source>
        <dbReference type="Proteomes" id="UP000285794"/>
    </source>
</evidence>
<evidence type="ECO:0000259" key="2">
    <source>
        <dbReference type="SMART" id="SM00245"/>
    </source>
</evidence>
<feature type="signal peptide" evidence="1">
    <location>
        <begin position="1"/>
        <end position="24"/>
    </location>
</feature>
<dbReference type="SMART" id="SM00245">
    <property type="entry name" value="TSPc"/>
    <property type="match status" value="1"/>
</dbReference>
<dbReference type="InterPro" id="IPR029045">
    <property type="entry name" value="ClpP/crotonase-like_dom_sf"/>
</dbReference>
<evidence type="ECO:0000313" key="3">
    <source>
        <dbReference type="EMBL" id="RRG21556.1"/>
    </source>
</evidence>
<dbReference type="GO" id="GO:0006508">
    <property type="term" value="P:proteolysis"/>
    <property type="evidence" value="ECO:0007669"/>
    <property type="project" value="InterPro"/>
</dbReference>
<organism evidence="3 4">
    <name type="scientific">Ancylomarina euxinus</name>
    <dbReference type="NCBI Taxonomy" id="2283627"/>
    <lineage>
        <taxon>Bacteria</taxon>
        <taxon>Pseudomonadati</taxon>
        <taxon>Bacteroidota</taxon>
        <taxon>Bacteroidia</taxon>
        <taxon>Marinilabiliales</taxon>
        <taxon>Marinifilaceae</taxon>
        <taxon>Ancylomarina</taxon>
    </lineage>
</organism>
<dbReference type="EMBL" id="QQWG01000008">
    <property type="protein sequence ID" value="RRG21556.1"/>
    <property type="molecule type" value="Genomic_DNA"/>
</dbReference>
<gene>
    <name evidence="3" type="ORF">DWB61_09755</name>
</gene>
<proteinExistence type="predicted"/>
<name>A0A425Y0Z5_9BACT</name>
<dbReference type="InterPro" id="IPR005151">
    <property type="entry name" value="Tail-specific_protease"/>
</dbReference>
<dbReference type="GO" id="GO:0008236">
    <property type="term" value="F:serine-type peptidase activity"/>
    <property type="evidence" value="ECO:0007669"/>
    <property type="project" value="InterPro"/>
</dbReference>
<dbReference type="SUPFAM" id="SSF52096">
    <property type="entry name" value="ClpP/crotonase"/>
    <property type="match status" value="1"/>
</dbReference>
<keyword evidence="1" id="KW-0732">Signal</keyword>
<dbReference type="Gene3D" id="3.90.226.10">
    <property type="entry name" value="2-enoyl-CoA Hydratase, Chain A, domain 1"/>
    <property type="match status" value="1"/>
</dbReference>
<dbReference type="CDD" id="cd07562">
    <property type="entry name" value="Peptidase_S41_TRI"/>
    <property type="match status" value="1"/>
</dbReference>
<feature type="chain" id="PRO_5019565342" description="Tail specific protease domain-containing protein" evidence="1">
    <location>
        <begin position="25"/>
        <end position="571"/>
    </location>
</feature>
<dbReference type="OrthoDB" id="5379939at2"/>
<sequence>MKNLRKMKSLLLIIVMLIAFNTIANSKEINEKFNSENRKCEKQSITLNGSDFEFNEININRLFKLGKLWGFLKYYHPFVRSGKIDWDQELLMKIELVFQDDFDNEILEWVQNVGNKESENKYKRCDKNQGVTDWFREDSFQDSTLMNELDYLMQKKRKRNSHYVSLSKKKRIQFINEVKYPNIDYTDASMKILSLFRYWNYVEYFFAYKHLLKKDWDEIFIQYIPKIVKCDDELTYKLTMLSLFGELNDTHSTISPFDKTINTFFGEFIAPLRIEMIENVPVVTGIPDNYQIYNINVGDIITQIDYEDVAELIKNKIKYCPASNDSRMIADVTALLLRSNKSKINLKLDTDNGSFIEEIHTIKYRPGIVQKIDNTNKLFDDSIAYINTGSLKPGQLELISKEILSKKGVIVDLRCYPGDNLINKLGNLIVCDRKAFARCSWSNAKNPGYFTSSMLTYVGGSKQNYYKGKVMILINSETHSFAEYTAMALQLGPNTTIIGSTTSGADGDIVSMILPGNIQTWFSSIRITYPNGKECQQVGIIPDVRIKPTIEGIRAGKDELIEKAIELINMD</sequence>
<dbReference type="Proteomes" id="UP000285794">
    <property type="component" value="Unassembled WGS sequence"/>
</dbReference>
<dbReference type="RefSeq" id="WP_125030708.1">
    <property type="nucleotide sequence ID" value="NZ_JAPXVP010000001.1"/>
</dbReference>
<feature type="domain" description="Tail specific protease" evidence="2">
    <location>
        <begin position="352"/>
        <end position="547"/>
    </location>
</feature>
<reference evidence="3 4" key="1">
    <citation type="submission" date="2018-07" db="EMBL/GenBank/DDBJ databases">
        <title>Draft genome sequence of Ancylomarina sp. M1P.</title>
        <authorList>
            <person name="Yadav S."/>
            <person name="Villanueva L."/>
            <person name="Damste J.S.S."/>
        </authorList>
    </citation>
    <scope>NUCLEOTIDE SEQUENCE [LARGE SCALE GENOMIC DNA]</scope>
    <source>
        <strain evidence="3 4">M1P</strain>
    </source>
</reference>
<keyword evidence="4" id="KW-1185">Reference proteome</keyword>
<protein>
    <recommendedName>
        <fullName evidence="2">Tail specific protease domain-containing protein</fullName>
    </recommendedName>
</protein>
<dbReference type="Gene3D" id="3.30.750.44">
    <property type="match status" value="1"/>
</dbReference>